<keyword evidence="5" id="KW-1185">Reference proteome</keyword>
<dbReference type="EMBL" id="JBHSFN010000007">
    <property type="protein sequence ID" value="MFC4587071.1"/>
    <property type="molecule type" value="Genomic_DNA"/>
</dbReference>
<dbReference type="SMART" id="SM01294">
    <property type="entry name" value="PKS_PP_betabranch"/>
    <property type="match status" value="1"/>
</dbReference>
<dbReference type="Proteomes" id="UP001595891">
    <property type="component" value="Unassembled WGS sequence"/>
</dbReference>
<reference evidence="5" key="1">
    <citation type="journal article" date="2019" name="Int. J. Syst. Evol. Microbiol.">
        <title>The Global Catalogue of Microorganisms (GCM) 10K type strain sequencing project: providing services to taxonomists for standard genome sequencing and annotation.</title>
        <authorList>
            <consortium name="The Broad Institute Genomics Platform"/>
            <consortium name="The Broad Institute Genome Sequencing Center for Infectious Disease"/>
            <person name="Wu L."/>
            <person name="Ma J."/>
        </authorList>
    </citation>
    <scope>NUCLEOTIDE SEQUENCE [LARGE SCALE GENOMIC DNA]</scope>
    <source>
        <strain evidence="5">CCUG 49560</strain>
    </source>
</reference>
<dbReference type="InterPro" id="IPR045851">
    <property type="entry name" value="AMP-bd_C_sf"/>
</dbReference>
<dbReference type="InterPro" id="IPR000873">
    <property type="entry name" value="AMP-dep_synth/lig_dom"/>
</dbReference>
<dbReference type="Pfam" id="PF13193">
    <property type="entry name" value="AMP-binding_C"/>
    <property type="match status" value="1"/>
</dbReference>
<dbReference type="InterPro" id="IPR010071">
    <property type="entry name" value="AA_adenyl_dom"/>
</dbReference>
<dbReference type="InterPro" id="IPR006162">
    <property type="entry name" value="Ppantetheine_attach_site"/>
</dbReference>
<dbReference type="Gene3D" id="1.10.1200.10">
    <property type="entry name" value="ACP-like"/>
    <property type="match status" value="1"/>
</dbReference>
<sequence length="600" mass="62855">MTVAAKAEWSAGPALLTPPVDPLDRLRAVVAAHPRRVAVRGPDGDLTFAELDERVAGLAGALRAAGVGRGTRVGVCLPRSAETLVALLAVWRAGAAYLALDPAYPARRLAFAVADAGVSVVCAGDPRADWPEGVRVLTPGDRGERGAATAVSAHDAAYVQYTSGSTGTPKGVVVGRGGVAALLTMLEQAGVFAAGPATVAWNASVSFDASVQQWIRVCRGDTVVVLTDAMRLDPPALGALVRDQGVTVLDFTPSHWAALRDELMPAAPSDPPTRLLLGGEAISEDMWRDLAGAAGQGLLAPVNLYGPSECTVDATAAPIAGPYPHIGEPLPGVRVYVLDEHLRPAGVDEPGELFVGGTGVALGYVNRPGATAQRFLPDVVAGDGSRMYRTGDLVRWSPEGTLIFMGRLDRQLKVRGYRIEPGEIEAVLTEVPEVTRSVVTRGDGDTLVAYYTTADGTPLPEERLRGPLADRVPDHMVPSAFVAVPAFPLTVNGKLDLAALPRPVPPRADGEERPLPEGRVEELIAAVWADVLGMDRVLADDDFFALGGHSLVALRVVAQVRGRLGVGLATKDVYRHPRLRDLAAHVTGLGGAPGNGHHAR</sequence>
<dbReference type="PANTHER" id="PTHR45527">
    <property type="entry name" value="NONRIBOSOMAL PEPTIDE SYNTHETASE"/>
    <property type="match status" value="1"/>
</dbReference>
<dbReference type="Pfam" id="PF00501">
    <property type="entry name" value="AMP-binding"/>
    <property type="match status" value="1"/>
</dbReference>
<dbReference type="PROSITE" id="PS00455">
    <property type="entry name" value="AMP_BINDING"/>
    <property type="match status" value="1"/>
</dbReference>
<organism evidence="4 5">
    <name type="scientific">Sphaerisporangium corydalis</name>
    <dbReference type="NCBI Taxonomy" id="1441875"/>
    <lineage>
        <taxon>Bacteria</taxon>
        <taxon>Bacillati</taxon>
        <taxon>Actinomycetota</taxon>
        <taxon>Actinomycetes</taxon>
        <taxon>Streptosporangiales</taxon>
        <taxon>Streptosporangiaceae</taxon>
        <taxon>Sphaerisporangium</taxon>
    </lineage>
</organism>
<keyword evidence="2" id="KW-0597">Phosphoprotein</keyword>
<dbReference type="Gene3D" id="3.40.50.980">
    <property type="match status" value="2"/>
</dbReference>
<evidence type="ECO:0000313" key="5">
    <source>
        <dbReference type="Proteomes" id="UP001595891"/>
    </source>
</evidence>
<keyword evidence="1" id="KW-0596">Phosphopantetheine</keyword>
<dbReference type="NCBIfam" id="TIGR01733">
    <property type="entry name" value="AA-adenyl-dom"/>
    <property type="match status" value="1"/>
</dbReference>
<name>A0ABV9EEZ0_9ACTN</name>
<dbReference type="InterPro" id="IPR009081">
    <property type="entry name" value="PP-bd_ACP"/>
</dbReference>
<dbReference type="InterPro" id="IPR020806">
    <property type="entry name" value="PKS_PP-bd"/>
</dbReference>
<dbReference type="Gene3D" id="3.30.300.30">
    <property type="match status" value="1"/>
</dbReference>
<gene>
    <name evidence="4" type="ORF">ACFO8L_13345</name>
</gene>
<evidence type="ECO:0000256" key="2">
    <source>
        <dbReference type="ARBA" id="ARBA00022553"/>
    </source>
</evidence>
<comment type="caution">
    <text evidence="4">The sequence shown here is derived from an EMBL/GenBank/DDBJ whole genome shotgun (WGS) entry which is preliminary data.</text>
</comment>
<dbReference type="PANTHER" id="PTHR45527:SF1">
    <property type="entry name" value="FATTY ACID SYNTHASE"/>
    <property type="match status" value="1"/>
</dbReference>
<dbReference type="SUPFAM" id="SSF56801">
    <property type="entry name" value="Acetyl-CoA synthetase-like"/>
    <property type="match status" value="1"/>
</dbReference>
<evidence type="ECO:0000313" key="4">
    <source>
        <dbReference type="EMBL" id="MFC4587071.1"/>
    </source>
</evidence>
<dbReference type="Pfam" id="PF00550">
    <property type="entry name" value="PP-binding"/>
    <property type="match status" value="1"/>
</dbReference>
<protein>
    <submittedName>
        <fullName evidence="4">Amino acid adenylation domain-containing protein</fullName>
    </submittedName>
</protein>
<dbReference type="SUPFAM" id="SSF47336">
    <property type="entry name" value="ACP-like"/>
    <property type="match status" value="1"/>
</dbReference>
<dbReference type="InterPro" id="IPR025110">
    <property type="entry name" value="AMP-bd_C"/>
</dbReference>
<dbReference type="Gene3D" id="2.30.38.10">
    <property type="entry name" value="Luciferase, Domain 3"/>
    <property type="match status" value="1"/>
</dbReference>
<evidence type="ECO:0000259" key="3">
    <source>
        <dbReference type="PROSITE" id="PS50075"/>
    </source>
</evidence>
<dbReference type="PROSITE" id="PS00012">
    <property type="entry name" value="PHOSPHOPANTETHEINE"/>
    <property type="match status" value="1"/>
</dbReference>
<accession>A0ABV9EEZ0</accession>
<dbReference type="CDD" id="cd05930">
    <property type="entry name" value="A_NRPS"/>
    <property type="match status" value="1"/>
</dbReference>
<evidence type="ECO:0000256" key="1">
    <source>
        <dbReference type="ARBA" id="ARBA00022450"/>
    </source>
</evidence>
<dbReference type="SMART" id="SM00823">
    <property type="entry name" value="PKS_PP"/>
    <property type="match status" value="1"/>
</dbReference>
<dbReference type="InterPro" id="IPR036736">
    <property type="entry name" value="ACP-like_sf"/>
</dbReference>
<dbReference type="PROSITE" id="PS50075">
    <property type="entry name" value="CARRIER"/>
    <property type="match status" value="1"/>
</dbReference>
<dbReference type="InterPro" id="IPR020845">
    <property type="entry name" value="AMP-binding_CS"/>
</dbReference>
<proteinExistence type="predicted"/>
<dbReference type="RefSeq" id="WP_262846720.1">
    <property type="nucleotide sequence ID" value="NZ_JANZYP010000051.1"/>
</dbReference>
<feature type="domain" description="Carrier" evidence="3">
    <location>
        <begin position="515"/>
        <end position="590"/>
    </location>
</feature>